<dbReference type="GO" id="GO:0043023">
    <property type="term" value="F:ribosomal large subunit binding"/>
    <property type="evidence" value="ECO:0007669"/>
    <property type="project" value="TreeGrafter"/>
</dbReference>
<dbReference type="GO" id="GO:0000049">
    <property type="term" value="F:tRNA binding"/>
    <property type="evidence" value="ECO:0007669"/>
    <property type="project" value="TreeGrafter"/>
</dbReference>
<evidence type="ECO:0000259" key="1">
    <source>
        <dbReference type="Pfam" id="PF11923"/>
    </source>
</evidence>
<dbReference type="PANTHER" id="PTHR15239">
    <property type="entry name" value="NUCLEAR EXPORT MEDIATOR FACTOR NEMF"/>
    <property type="match status" value="1"/>
</dbReference>
<dbReference type="PANTHER" id="PTHR15239:SF6">
    <property type="entry name" value="RIBOSOME QUALITY CONTROL COMPLEX SUBUNIT NEMF"/>
    <property type="match status" value="1"/>
</dbReference>
<dbReference type="InterPro" id="IPR021846">
    <property type="entry name" value="NFACT-C"/>
</dbReference>
<dbReference type="InterPro" id="IPR051608">
    <property type="entry name" value="RQC_Subunit_NEMF"/>
</dbReference>
<evidence type="ECO:0000313" key="2">
    <source>
        <dbReference type="EMBL" id="CAD9496027.1"/>
    </source>
</evidence>
<accession>A0A7S2HPI5</accession>
<name>A0A7S2HPI5_9STRA</name>
<organism evidence="2">
    <name type="scientific">Octactis speculum</name>
    <dbReference type="NCBI Taxonomy" id="3111310"/>
    <lineage>
        <taxon>Eukaryota</taxon>
        <taxon>Sar</taxon>
        <taxon>Stramenopiles</taxon>
        <taxon>Ochrophyta</taxon>
        <taxon>Dictyochophyceae</taxon>
        <taxon>Dictyochales</taxon>
        <taxon>Dictyochaceae</taxon>
        <taxon>Octactis</taxon>
    </lineage>
</organism>
<sequence length="134" mass="14842">MMEEEGFVDDTEDPLAKAGSYITELNKLTGLPLPSDVIMFCVPVCGPYQSLQRYKYKVKLTPGSTKKGRAGKQALDVFTRMKECSPRERDLIKFVSDNELVQTIIGEVKVSTPGLHAAFNAKRSTKKAGKNKSQ</sequence>
<gene>
    <name evidence="2" type="ORF">DSPE1174_LOCUS32869</name>
</gene>
<proteinExistence type="predicted"/>
<dbReference type="GO" id="GO:0072344">
    <property type="term" value="P:rescue of stalled ribosome"/>
    <property type="evidence" value="ECO:0007669"/>
    <property type="project" value="TreeGrafter"/>
</dbReference>
<dbReference type="AlphaFoldDB" id="A0A7S2HPI5"/>
<dbReference type="Pfam" id="PF11923">
    <property type="entry name" value="NFACT-C"/>
    <property type="match status" value="1"/>
</dbReference>
<reference evidence="2" key="1">
    <citation type="submission" date="2021-01" db="EMBL/GenBank/DDBJ databases">
        <authorList>
            <person name="Corre E."/>
            <person name="Pelletier E."/>
            <person name="Niang G."/>
            <person name="Scheremetjew M."/>
            <person name="Finn R."/>
            <person name="Kale V."/>
            <person name="Holt S."/>
            <person name="Cochrane G."/>
            <person name="Meng A."/>
            <person name="Brown T."/>
            <person name="Cohen L."/>
        </authorList>
    </citation>
    <scope>NUCLEOTIDE SEQUENCE</scope>
    <source>
        <strain evidence="2">CCMP1381</strain>
    </source>
</reference>
<dbReference type="EMBL" id="HBGS01063095">
    <property type="protein sequence ID" value="CAD9496027.1"/>
    <property type="molecule type" value="Transcribed_RNA"/>
</dbReference>
<dbReference type="GO" id="GO:1990112">
    <property type="term" value="C:RQC complex"/>
    <property type="evidence" value="ECO:0007669"/>
    <property type="project" value="TreeGrafter"/>
</dbReference>
<feature type="domain" description="NFACT protein C-terminal" evidence="1">
    <location>
        <begin position="21"/>
        <end position="111"/>
    </location>
</feature>
<protein>
    <recommendedName>
        <fullName evidence="1">NFACT protein C-terminal domain-containing protein</fullName>
    </recommendedName>
</protein>
<dbReference type="GO" id="GO:1990116">
    <property type="term" value="P:ribosome-associated ubiquitin-dependent protein catabolic process"/>
    <property type="evidence" value="ECO:0007669"/>
    <property type="project" value="TreeGrafter"/>
</dbReference>